<dbReference type="InParanoid" id="D8PWG8"/>
<dbReference type="eggNOG" id="ENOG502SC1G">
    <property type="taxonomic scope" value="Eukaryota"/>
</dbReference>
<dbReference type="VEuPathDB" id="FungiDB:SCHCODRAFT_02606599"/>
<dbReference type="InterPro" id="IPR017264">
    <property type="entry name" value="Ribosomal_mS37_fun"/>
</dbReference>
<dbReference type="Proteomes" id="UP000007431">
    <property type="component" value="Unassembled WGS sequence"/>
</dbReference>
<organism evidence="2">
    <name type="scientific">Schizophyllum commune (strain H4-8 / FGSC 9210)</name>
    <name type="common">Split gill fungus</name>
    <dbReference type="NCBI Taxonomy" id="578458"/>
    <lineage>
        <taxon>Eukaryota</taxon>
        <taxon>Fungi</taxon>
        <taxon>Dikarya</taxon>
        <taxon>Basidiomycota</taxon>
        <taxon>Agaricomycotina</taxon>
        <taxon>Agaricomycetes</taxon>
        <taxon>Agaricomycetidae</taxon>
        <taxon>Agaricales</taxon>
        <taxon>Schizophyllaceae</taxon>
        <taxon>Schizophyllum</taxon>
    </lineage>
</organism>
<name>D8PWG8_SCHCM</name>
<dbReference type="OMA" id="AAMLGCW"/>
<dbReference type="STRING" id="578458.D8PWG8"/>
<dbReference type="OrthoDB" id="2210at2759"/>
<dbReference type="PANTHER" id="PTHR28066:SF1">
    <property type="entry name" value="SMALL RIBOSOMAL SUBUNIT PROTEIN MS37"/>
    <property type="match status" value="1"/>
</dbReference>
<dbReference type="FunCoup" id="D8PWG8">
    <property type="interactions" value="28"/>
</dbReference>
<sequence length="81" mass="9332">MTIHIKNIKVRPKKKIQRTPCIYQLNSMLGCWAAHGDLMSTNECASHATMLFECMRTMPPAKPQHKPTINYHLSRLGNRIQ</sequence>
<evidence type="ECO:0000313" key="1">
    <source>
        <dbReference type="EMBL" id="EFJ01040.1"/>
    </source>
</evidence>
<dbReference type="AlphaFoldDB" id="D8PWG8"/>
<dbReference type="KEGG" id="scm:SCHCO_02606599"/>
<evidence type="ECO:0000313" key="2">
    <source>
        <dbReference type="Proteomes" id="UP000007431"/>
    </source>
</evidence>
<dbReference type="RefSeq" id="XP_003035942.1">
    <property type="nucleotide sequence ID" value="XM_003035896.1"/>
</dbReference>
<accession>D8PWG8</accession>
<proteinExistence type="predicted"/>
<evidence type="ECO:0008006" key="3">
    <source>
        <dbReference type="Google" id="ProtNLM"/>
    </source>
</evidence>
<dbReference type="GeneID" id="9597372"/>
<reference evidence="1 2" key="1">
    <citation type="journal article" date="2010" name="Nat. Biotechnol.">
        <title>Genome sequence of the model mushroom Schizophyllum commune.</title>
        <authorList>
            <person name="Ohm R.A."/>
            <person name="de Jong J.F."/>
            <person name="Lugones L.G."/>
            <person name="Aerts A."/>
            <person name="Kothe E."/>
            <person name="Stajich J.E."/>
            <person name="de Vries R.P."/>
            <person name="Record E."/>
            <person name="Levasseur A."/>
            <person name="Baker S.E."/>
            <person name="Bartholomew K.A."/>
            <person name="Coutinho P.M."/>
            <person name="Erdmann S."/>
            <person name="Fowler T.J."/>
            <person name="Gathman A.C."/>
            <person name="Lombard V."/>
            <person name="Henrissat B."/>
            <person name="Knabe N."/>
            <person name="Kuees U."/>
            <person name="Lilly W.W."/>
            <person name="Lindquist E."/>
            <person name="Lucas S."/>
            <person name="Magnuson J.K."/>
            <person name="Piumi F."/>
            <person name="Raudaskoski M."/>
            <person name="Salamov A."/>
            <person name="Schmutz J."/>
            <person name="Schwarze F.W.M.R."/>
            <person name="vanKuyk P.A."/>
            <person name="Horton J.S."/>
            <person name="Grigoriev I.V."/>
            <person name="Woesten H.A.B."/>
        </authorList>
    </citation>
    <scope>NUCLEOTIDE SEQUENCE [LARGE SCALE GENOMIC DNA]</scope>
    <source>
        <strain evidence="2">H4-8 / FGSC 9210</strain>
    </source>
</reference>
<dbReference type="GO" id="GO:0005763">
    <property type="term" value="C:mitochondrial small ribosomal subunit"/>
    <property type="evidence" value="ECO:0007669"/>
    <property type="project" value="TreeGrafter"/>
</dbReference>
<dbReference type="HOGENOM" id="CLU_162186_1_0_1"/>
<dbReference type="GO" id="GO:0003735">
    <property type="term" value="F:structural constituent of ribosome"/>
    <property type="evidence" value="ECO:0007669"/>
    <property type="project" value="InterPro"/>
</dbReference>
<keyword evidence="2" id="KW-1185">Reference proteome</keyword>
<dbReference type="GO" id="GO:0032543">
    <property type="term" value="P:mitochondrial translation"/>
    <property type="evidence" value="ECO:0007669"/>
    <property type="project" value="InterPro"/>
</dbReference>
<gene>
    <name evidence="1" type="ORF">SCHCODRAFT_50923</name>
</gene>
<dbReference type="EMBL" id="GL377303">
    <property type="protein sequence ID" value="EFJ01040.1"/>
    <property type="molecule type" value="Genomic_DNA"/>
</dbReference>
<protein>
    <recommendedName>
        <fullName evidence="3">37S ribosomal protein mrp10, mitochondrial</fullName>
    </recommendedName>
</protein>
<dbReference type="PANTHER" id="PTHR28066">
    <property type="entry name" value="37S RIBOSOMAL PROTEIN MRP10, MITOCHONDRIAL"/>
    <property type="match status" value="1"/>
</dbReference>
<dbReference type="PROSITE" id="PS51257">
    <property type="entry name" value="PROKAR_LIPOPROTEIN"/>
    <property type="match status" value="1"/>
</dbReference>